<feature type="transmembrane region" description="Helical" evidence="7">
    <location>
        <begin position="12"/>
        <end position="35"/>
    </location>
</feature>
<dbReference type="PANTHER" id="PTHR23517">
    <property type="entry name" value="RESISTANCE PROTEIN MDTM, PUTATIVE-RELATED-RELATED"/>
    <property type="match status" value="1"/>
</dbReference>
<feature type="transmembrane region" description="Helical" evidence="7">
    <location>
        <begin position="47"/>
        <end position="71"/>
    </location>
</feature>
<comment type="caution">
    <text evidence="9">The sequence shown here is derived from an EMBL/GenBank/DDBJ whole genome shotgun (WGS) entry which is preliminary data.</text>
</comment>
<reference evidence="9 10" key="1">
    <citation type="submission" date="2024-09" db="EMBL/GenBank/DDBJ databases">
        <authorList>
            <person name="Sun Q."/>
            <person name="Mori K."/>
        </authorList>
    </citation>
    <scope>NUCLEOTIDE SEQUENCE [LARGE SCALE GENOMIC DNA]</scope>
    <source>
        <strain evidence="9 10">TBRC 3947</strain>
    </source>
</reference>
<feature type="transmembrane region" description="Helical" evidence="7">
    <location>
        <begin position="334"/>
        <end position="353"/>
    </location>
</feature>
<feature type="transmembrane region" description="Helical" evidence="7">
    <location>
        <begin position="365"/>
        <end position="383"/>
    </location>
</feature>
<proteinExistence type="predicted"/>
<feature type="domain" description="Major facilitator superfamily (MFS) profile" evidence="8">
    <location>
        <begin position="13"/>
        <end position="388"/>
    </location>
</feature>
<feature type="transmembrane region" description="Helical" evidence="7">
    <location>
        <begin position="276"/>
        <end position="295"/>
    </location>
</feature>
<keyword evidence="4 7" id="KW-0812">Transmembrane</keyword>
<evidence type="ECO:0000256" key="6">
    <source>
        <dbReference type="ARBA" id="ARBA00023136"/>
    </source>
</evidence>
<feature type="transmembrane region" description="Helical" evidence="7">
    <location>
        <begin position="301"/>
        <end position="322"/>
    </location>
</feature>
<keyword evidence="2" id="KW-0813">Transport</keyword>
<keyword evidence="6 7" id="KW-0472">Membrane</keyword>
<dbReference type="Gene3D" id="1.20.1250.20">
    <property type="entry name" value="MFS general substrate transporter like domains"/>
    <property type="match status" value="1"/>
</dbReference>
<evidence type="ECO:0000256" key="4">
    <source>
        <dbReference type="ARBA" id="ARBA00022692"/>
    </source>
</evidence>
<accession>A0ABV6MH24</accession>
<dbReference type="PROSITE" id="PS50850">
    <property type="entry name" value="MFS"/>
    <property type="match status" value="1"/>
</dbReference>
<dbReference type="Proteomes" id="UP001589867">
    <property type="component" value="Unassembled WGS sequence"/>
</dbReference>
<dbReference type="InterPro" id="IPR020846">
    <property type="entry name" value="MFS_dom"/>
</dbReference>
<name>A0ABV6MH24_9ACTN</name>
<organism evidence="9 10">
    <name type="scientific">Phytohabitans kaempferiae</name>
    <dbReference type="NCBI Taxonomy" id="1620943"/>
    <lineage>
        <taxon>Bacteria</taxon>
        <taxon>Bacillati</taxon>
        <taxon>Actinomycetota</taxon>
        <taxon>Actinomycetes</taxon>
        <taxon>Micromonosporales</taxon>
        <taxon>Micromonosporaceae</taxon>
    </lineage>
</organism>
<dbReference type="SUPFAM" id="SSF103473">
    <property type="entry name" value="MFS general substrate transporter"/>
    <property type="match status" value="1"/>
</dbReference>
<evidence type="ECO:0000256" key="5">
    <source>
        <dbReference type="ARBA" id="ARBA00022989"/>
    </source>
</evidence>
<dbReference type="InterPro" id="IPR050171">
    <property type="entry name" value="MFS_Transporters"/>
</dbReference>
<evidence type="ECO:0000313" key="10">
    <source>
        <dbReference type="Proteomes" id="UP001589867"/>
    </source>
</evidence>
<feature type="transmembrane region" description="Helical" evidence="7">
    <location>
        <begin position="211"/>
        <end position="231"/>
    </location>
</feature>
<evidence type="ECO:0000256" key="1">
    <source>
        <dbReference type="ARBA" id="ARBA00004651"/>
    </source>
</evidence>
<evidence type="ECO:0000313" key="9">
    <source>
        <dbReference type="EMBL" id="MFC0534020.1"/>
    </source>
</evidence>
<evidence type="ECO:0000256" key="2">
    <source>
        <dbReference type="ARBA" id="ARBA00022448"/>
    </source>
</evidence>
<evidence type="ECO:0000259" key="8">
    <source>
        <dbReference type="PROSITE" id="PS50850"/>
    </source>
</evidence>
<feature type="transmembrane region" description="Helical" evidence="7">
    <location>
        <begin position="83"/>
        <end position="102"/>
    </location>
</feature>
<dbReference type="EMBL" id="JBHLUH010000100">
    <property type="protein sequence ID" value="MFC0534020.1"/>
    <property type="molecule type" value="Genomic_DNA"/>
</dbReference>
<evidence type="ECO:0000256" key="7">
    <source>
        <dbReference type="SAM" id="Phobius"/>
    </source>
</evidence>
<feature type="transmembrane region" description="Helical" evidence="7">
    <location>
        <begin position="168"/>
        <end position="185"/>
    </location>
</feature>
<sequence length="393" mass="39937">MTVVSARAGRSGALGVLLLGSTLTVMAGAVLAPVIELMRTERGFSATAAGLVVTVHGVSLALAGPAVGWLVDRWGTRRPLAAGLLLYGLAGGAGLVVESYPLLIATRLAFGIGAAFVFTGTTVELLDRYGGPLRDKVMGWRSAAISLGGVVWPLVGGALGAISWHAPFAVYLLGVPLAALTWRMADRPRPEPAVRAGRGPLALFAGRPGLLAVYALQGIATALLYAVLVFLPVRLGELGVTSTVAVAVFTASLSVAMSGVGLGYTRLRSRVDHSGLLLAAFALWTVALLAIGLAGAVALPLVAVGLFGAGMGVAVPALTVLTGDLAPTSHRGQATALLATAGFGGQFLSPLLFGPLSSATSTRATFVVAAALAGATGLTLLGYRWRRERVAYL</sequence>
<keyword evidence="10" id="KW-1185">Reference proteome</keyword>
<dbReference type="Pfam" id="PF07690">
    <property type="entry name" value="MFS_1"/>
    <property type="match status" value="2"/>
</dbReference>
<evidence type="ECO:0000256" key="3">
    <source>
        <dbReference type="ARBA" id="ARBA00022475"/>
    </source>
</evidence>
<keyword evidence="5 7" id="KW-1133">Transmembrane helix</keyword>
<dbReference type="InterPro" id="IPR036259">
    <property type="entry name" value="MFS_trans_sf"/>
</dbReference>
<dbReference type="RefSeq" id="WP_377262351.1">
    <property type="nucleotide sequence ID" value="NZ_JBHLUH010000100.1"/>
</dbReference>
<feature type="transmembrane region" description="Helical" evidence="7">
    <location>
        <begin position="138"/>
        <end position="162"/>
    </location>
</feature>
<gene>
    <name evidence="9" type="ORF">ACFFIA_41130</name>
</gene>
<feature type="transmembrane region" description="Helical" evidence="7">
    <location>
        <begin position="243"/>
        <end position="264"/>
    </location>
</feature>
<protein>
    <submittedName>
        <fullName evidence="9">MFS transporter</fullName>
    </submittedName>
</protein>
<keyword evidence="3" id="KW-1003">Cell membrane</keyword>
<feature type="transmembrane region" description="Helical" evidence="7">
    <location>
        <begin position="108"/>
        <end position="126"/>
    </location>
</feature>
<dbReference type="InterPro" id="IPR011701">
    <property type="entry name" value="MFS"/>
</dbReference>
<comment type="subcellular location">
    <subcellularLocation>
        <location evidence="1">Cell membrane</location>
        <topology evidence="1">Multi-pass membrane protein</topology>
    </subcellularLocation>
</comment>
<dbReference type="CDD" id="cd17473">
    <property type="entry name" value="MFS_arabinose_efflux_permease_like"/>
    <property type="match status" value="1"/>
</dbReference>